<feature type="region of interest" description="Disordered" evidence="1">
    <location>
        <begin position="1"/>
        <end position="53"/>
    </location>
</feature>
<dbReference type="AlphaFoldDB" id="A0A8S1IQF1"/>
<protein>
    <submittedName>
        <fullName evidence="2">Uncharacterized protein</fullName>
    </submittedName>
</protein>
<name>A0A8S1IQF1_9CHLO</name>
<keyword evidence="3" id="KW-1185">Reference proteome</keyword>
<dbReference type="OrthoDB" id="541746at2759"/>
<gene>
    <name evidence="2" type="ORF">OSTQU699_LOCUS2549</name>
</gene>
<evidence type="ECO:0000313" key="3">
    <source>
        <dbReference type="Proteomes" id="UP000708148"/>
    </source>
</evidence>
<feature type="compositionally biased region" description="Polar residues" evidence="1">
    <location>
        <begin position="1"/>
        <end position="13"/>
    </location>
</feature>
<dbReference type="SUPFAM" id="SSF52540">
    <property type="entry name" value="P-loop containing nucleoside triphosphate hydrolases"/>
    <property type="match status" value="1"/>
</dbReference>
<dbReference type="EMBL" id="CAJHUC010000624">
    <property type="protein sequence ID" value="CAD7697188.1"/>
    <property type="molecule type" value="Genomic_DNA"/>
</dbReference>
<sequence>MDSSPLGPSTSGGMNPEHVGRVRVLVIGNTGMASRGPTRTPPARTARGPDQGCGKTSLSHFLATGEVLKAAQTTVGCNVFAKLVEYPEDTSVDGTKQNHRLYFVELWDVGIDLSPEQRGGIA</sequence>
<evidence type="ECO:0000256" key="1">
    <source>
        <dbReference type="SAM" id="MobiDB-lite"/>
    </source>
</evidence>
<dbReference type="Gene3D" id="3.40.50.300">
    <property type="entry name" value="P-loop containing nucleotide triphosphate hydrolases"/>
    <property type="match status" value="1"/>
</dbReference>
<dbReference type="InterPro" id="IPR027417">
    <property type="entry name" value="P-loop_NTPase"/>
</dbReference>
<comment type="caution">
    <text evidence="2">The sequence shown here is derived from an EMBL/GenBank/DDBJ whole genome shotgun (WGS) entry which is preliminary data.</text>
</comment>
<dbReference type="Proteomes" id="UP000708148">
    <property type="component" value="Unassembled WGS sequence"/>
</dbReference>
<proteinExistence type="predicted"/>
<evidence type="ECO:0000313" key="2">
    <source>
        <dbReference type="EMBL" id="CAD7697188.1"/>
    </source>
</evidence>
<organism evidence="2 3">
    <name type="scientific">Ostreobium quekettii</name>
    <dbReference type="NCBI Taxonomy" id="121088"/>
    <lineage>
        <taxon>Eukaryota</taxon>
        <taxon>Viridiplantae</taxon>
        <taxon>Chlorophyta</taxon>
        <taxon>core chlorophytes</taxon>
        <taxon>Ulvophyceae</taxon>
        <taxon>TCBD clade</taxon>
        <taxon>Bryopsidales</taxon>
        <taxon>Ostreobineae</taxon>
        <taxon>Ostreobiaceae</taxon>
        <taxon>Ostreobium</taxon>
    </lineage>
</organism>
<reference evidence="2" key="1">
    <citation type="submission" date="2020-12" db="EMBL/GenBank/DDBJ databases">
        <authorList>
            <person name="Iha C."/>
        </authorList>
    </citation>
    <scope>NUCLEOTIDE SEQUENCE</scope>
</reference>
<accession>A0A8S1IQF1</accession>